<feature type="domain" description="Rad50/SbcC-type AAA" evidence="10">
    <location>
        <begin position="4"/>
        <end position="229"/>
    </location>
</feature>
<dbReference type="Proteomes" id="UP000011724">
    <property type="component" value="Chromosome"/>
</dbReference>
<dbReference type="GO" id="GO:0006302">
    <property type="term" value="P:double-strand break repair"/>
    <property type="evidence" value="ECO:0007669"/>
    <property type="project" value="InterPro"/>
</dbReference>
<evidence type="ECO:0000256" key="9">
    <source>
        <dbReference type="SAM" id="Coils"/>
    </source>
</evidence>
<dbReference type="PATRIC" id="fig|879567.3.peg.2484"/>
<evidence type="ECO:0000256" key="6">
    <source>
        <dbReference type="ARBA" id="ARBA00022840"/>
    </source>
</evidence>
<evidence type="ECO:0000256" key="7">
    <source>
        <dbReference type="ARBA" id="ARBA00023204"/>
    </source>
</evidence>
<evidence type="ECO:0000256" key="2">
    <source>
        <dbReference type="ARBA" id="ARBA00009441"/>
    </source>
</evidence>
<reference evidence="12" key="2">
    <citation type="journal article" date="2013" name="Stand. Genomic Sci.">
        <title>Complete genome sequence of Desulfocapsa sulfexigens, a marine deltaproteobacterium specialized in disproportionating inorganic sulfur compounds.</title>
        <authorList>
            <person name="Finster K.W."/>
            <person name="Kjeldsen K.U."/>
            <person name="Kube M."/>
            <person name="Reinhardt R."/>
            <person name="Mussmann M."/>
            <person name="Amann R."/>
            <person name="Schreiber L."/>
        </authorList>
    </citation>
    <scope>NUCLEOTIDE SEQUENCE [LARGE SCALE GENOMIC DNA]</scope>
    <source>
        <strain evidence="12">DSM 10523 / SB164P1</strain>
    </source>
</reference>
<evidence type="ECO:0000313" key="11">
    <source>
        <dbReference type="EMBL" id="CCH49567.1"/>
    </source>
</evidence>
<evidence type="ECO:0000313" key="12">
    <source>
        <dbReference type="Proteomes" id="UP000011724"/>
    </source>
</evidence>
<keyword evidence="12" id="KW-1185">Reference proteome</keyword>
<dbReference type="GO" id="GO:0006310">
    <property type="term" value="P:DNA recombination"/>
    <property type="evidence" value="ECO:0007669"/>
    <property type="project" value="InterPro"/>
</dbReference>
<keyword evidence="5" id="KW-0227">DNA damage</keyword>
<dbReference type="InterPro" id="IPR038729">
    <property type="entry name" value="Rad50/SbcC_AAA"/>
</dbReference>
<comment type="function">
    <text evidence="1">May be involved in recombinational repair of damaged DNA.</text>
</comment>
<dbReference type="EMBL" id="FO203427">
    <property type="protein sequence ID" value="CCH49567.1"/>
    <property type="molecule type" value="Genomic_DNA"/>
</dbReference>
<dbReference type="RefSeq" id="WP_015415610.1">
    <property type="nucleotide sequence ID" value="NC_020409.1"/>
</dbReference>
<keyword evidence="9" id="KW-0175">Coiled coil</keyword>
<dbReference type="SUPFAM" id="SSF52540">
    <property type="entry name" value="P-loop containing nucleoside triphosphate hydrolases"/>
    <property type="match status" value="1"/>
</dbReference>
<dbReference type="KEGG" id="dpi:BN4_12332"/>
<comment type="similarity">
    <text evidence="2">Belongs to the RecN family.</text>
</comment>
<dbReference type="OrthoDB" id="267455at2"/>
<organism evidence="11 12">
    <name type="scientific">Pseudodesulfovibrio piezophilus (strain DSM 21447 / JCM 15486 / C1TLV30)</name>
    <name type="common">Desulfovibrio piezophilus</name>
    <dbReference type="NCBI Taxonomy" id="1322246"/>
    <lineage>
        <taxon>Bacteria</taxon>
        <taxon>Pseudomonadati</taxon>
        <taxon>Thermodesulfobacteriota</taxon>
        <taxon>Desulfovibrionia</taxon>
        <taxon>Desulfovibrionales</taxon>
        <taxon>Desulfovibrionaceae</taxon>
    </lineage>
</organism>
<dbReference type="PANTHER" id="PTHR11059">
    <property type="entry name" value="DNA REPAIR PROTEIN RECN"/>
    <property type="match status" value="1"/>
</dbReference>
<evidence type="ECO:0000256" key="4">
    <source>
        <dbReference type="ARBA" id="ARBA00022741"/>
    </source>
</evidence>
<protein>
    <recommendedName>
        <fullName evidence="3">DNA repair protein RecN</fullName>
    </recommendedName>
    <alternativeName>
        <fullName evidence="8">Recombination protein N</fullName>
    </alternativeName>
</protein>
<evidence type="ECO:0000256" key="8">
    <source>
        <dbReference type="ARBA" id="ARBA00033408"/>
    </source>
</evidence>
<dbReference type="PANTHER" id="PTHR11059:SF0">
    <property type="entry name" value="DNA REPAIR PROTEIN RECN"/>
    <property type="match status" value="1"/>
</dbReference>
<evidence type="ECO:0000259" key="10">
    <source>
        <dbReference type="Pfam" id="PF13476"/>
    </source>
</evidence>
<dbReference type="GO" id="GO:0016887">
    <property type="term" value="F:ATP hydrolysis activity"/>
    <property type="evidence" value="ECO:0007669"/>
    <property type="project" value="InterPro"/>
</dbReference>
<dbReference type="GO" id="GO:0005524">
    <property type="term" value="F:ATP binding"/>
    <property type="evidence" value="ECO:0007669"/>
    <property type="project" value="UniProtKB-KW"/>
</dbReference>
<keyword evidence="6" id="KW-0067">ATP-binding</keyword>
<dbReference type="AlphaFoldDB" id="M1WTG7"/>
<feature type="coiled-coil region" evidence="9">
    <location>
        <begin position="388"/>
        <end position="415"/>
    </location>
</feature>
<dbReference type="InterPro" id="IPR027417">
    <property type="entry name" value="P-loop_NTPase"/>
</dbReference>
<evidence type="ECO:0000256" key="3">
    <source>
        <dbReference type="ARBA" id="ARBA00021315"/>
    </source>
</evidence>
<dbReference type="HOGENOM" id="CLU_613535_0_0_7"/>
<feature type="coiled-coil region" evidence="9">
    <location>
        <begin position="160"/>
        <end position="228"/>
    </location>
</feature>
<keyword evidence="4" id="KW-0547">Nucleotide-binding</keyword>
<dbReference type="BioCyc" id="DPIE1322246:BN4_RS11710-MONOMER"/>
<dbReference type="Pfam" id="PF13476">
    <property type="entry name" value="AAA_23"/>
    <property type="match status" value="1"/>
</dbReference>
<dbReference type="Gene3D" id="3.40.50.300">
    <property type="entry name" value="P-loop containing nucleotide triphosphate hydrolases"/>
    <property type="match status" value="1"/>
</dbReference>
<sequence length="447" mass="49719">MITRILLENFMAHERTELELGPGVNALTGPNNTGKSALVEGLRCVATNPIPKHYIRHGAQEARVTVELEDGTRIVWIRKKRSSGYEMWRPGMEEPQKYWKFGRKPPEEVLAALRLDLVELETGGEIDVHVGNQREPVFLLNQPGSNAAAFFAASTEGAHLLAMQNLLKRKTQETKRSERELEDRLDSVHDSLDAFYSLPGIEMNLEKAREMEAQAQTVQDQIPRLEKTLSTYGSLLDDLARQSRRITSLNAVQPVPALTEVRDLNSLITHMGDVFRAFSKGVGVVRVLSVLRVLPEIEKTSRLALFCDHFRQLAKDLRTARAGCAAMDGLSAPPVPAETSGLAELTEALITSIYRARREQRRTEVLQSVVEPPSVTECGALESLLGEIGSLDLDRQRAQERFDALEKQLETLKDDIAYRVGEVGCCPTCGADINAEAFLDRGCRHDG</sequence>
<evidence type="ECO:0000256" key="1">
    <source>
        <dbReference type="ARBA" id="ARBA00003618"/>
    </source>
</evidence>
<proteinExistence type="inferred from homology"/>
<evidence type="ECO:0000256" key="5">
    <source>
        <dbReference type="ARBA" id="ARBA00022763"/>
    </source>
</evidence>
<gene>
    <name evidence="11" type="ordered locus">BN4_12332</name>
</gene>
<accession>M1WTG7</accession>
<reference evidence="11 12" key="1">
    <citation type="journal article" date="2013" name="PLoS ONE">
        <title>The first genomic and proteomic characterization of a deep-sea sulfate reducer: insights into the piezophilic lifestyle of Desulfovibrio piezophilus.</title>
        <authorList>
            <person name="Pradel N."/>
            <person name="Ji B."/>
            <person name="Gimenez G."/>
            <person name="Talla E."/>
            <person name="Lenoble P."/>
            <person name="Garel M."/>
            <person name="Tamburini C."/>
            <person name="Fourquet P."/>
            <person name="Lebrun R."/>
            <person name="Bertin P."/>
            <person name="Denis Y."/>
            <person name="Pophillat M."/>
            <person name="Barbe V."/>
            <person name="Ollivier B."/>
            <person name="Dolla A."/>
        </authorList>
    </citation>
    <scope>NUCLEOTIDE SEQUENCE [LARGE SCALE GENOMIC DNA]</scope>
    <source>
        <strain evidence="12">DSM 10523 / SB164P1</strain>
    </source>
</reference>
<dbReference type="STRING" id="1322246.BN4_12332"/>
<name>M1WTG7_PSEP2</name>
<dbReference type="InterPro" id="IPR004604">
    <property type="entry name" value="DNA_recomb/repair_RecN"/>
</dbReference>
<keyword evidence="7" id="KW-0234">DNA repair</keyword>
<dbReference type="eggNOG" id="COG0497">
    <property type="taxonomic scope" value="Bacteria"/>
</dbReference>